<proteinExistence type="predicted"/>
<keyword evidence="2" id="KW-1185">Reference proteome</keyword>
<protein>
    <submittedName>
        <fullName evidence="1">Uncharacterized protein</fullName>
    </submittedName>
</protein>
<dbReference type="Proteomes" id="UP000027178">
    <property type="component" value="Unassembled WGS sequence"/>
</dbReference>
<dbReference type="EMBL" id="JNBY01000049">
    <property type="protein sequence ID" value="KDN87207.1"/>
    <property type="molecule type" value="Genomic_DNA"/>
</dbReference>
<evidence type="ECO:0000313" key="1">
    <source>
        <dbReference type="EMBL" id="KDN87207.1"/>
    </source>
</evidence>
<dbReference type="HOGENOM" id="CLU_2423025_0_0_11"/>
<dbReference type="AlphaFoldDB" id="A0A066Z171"/>
<reference evidence="1 2" key="1">
    <citation type="submission" date="2014-05" db="EMBL/GenBank/DDBJ databases">
        <title>Draft Genome Sequence of Kitasatospora cheerisanensis KCTC 2395.</title>
        <authorList>
            <person name="Nam D.H."/>
        </authorList>
    </citation>
    <scope>NUCLEOTIDE SEQUENCE [LARGE SCALE GENOMIC DNA]</scope>
    <source>
        <strain evidence="1 2">KCTC 2395</strain>
    </source>
</reference>
<name>A0A066Z171_9ACTN</name>
<comment type="caution">
    <text evidence="1">The sequence shown here is derived from an EMBL/GenBank/DDBJ whole genome shotgun (WGS) entry which is preliminary data.</text>
</comment>
<dbReference type="eggNOG" id="ENOG503212S">
    <property type="taxonomic scope" value="Bacteria"/>
</dbReference>
<organism evidence="1 2">
    <name type="scientific">Kitasatospora cheerisanensis KCTC 2395</name>
    <dbReference type="NCBI Taxonomy" id="1348663"/>
    <lineage>
        <taxon>Bacteria</taxon>
        <taxon>Bacillati</taxon>
        <taxon>Actinomycetota</taxon>
        <taxon>Actinomycetes</taxon>
        <taxon>Kitasatosporales</taxon>
        <taxon>Streptomycetaceae</taxon>
        <taxon>Kitasatospora</taxon>
    </lineage>
</organism>
<evidence type="ECO:0000313" key="2">
    <source>
        <dbReference type="Proteomes" id="UP000027178"/>
    </source>
</evidence>
<accession>A0A066Z171</accession>
<gene>
    <name evidence="1" type="ORF">KCH_10280</name>
</gene>
<sequence>MALRLVDETAYARTVASPDLKVQPVPGIGDSAVLVSAKEDGRNPELLFTVGGARYGIEAVADRGELGAANAPAEVAAEQALARLAAPRLHS</sequence>
<dbReference type="PATRIC" id="fig|1348663.4.peg.980"/>